<dbReference type="STRING" id="407821.A0A087TRR2"/>
<dbReference type="SMART" id="SM00534">
    <property type="entry name" value="MUTSac"/>
    <property type="match status" value="1"/>
</dbReference>
<reference evidence="6 7" key="1">
    <citation type="submission" date="2013-11" db="EMBL/GenBank/DDBJ databases">
        <title>Genome sequencing of Stegodyphus mimosarum.</title>
        <authorList>
            <person name="Bechsgaard J."/>
        </authorList>
    </citation>
    <scope>NUCLEOTIDE SEQUENCE [LARGE SCALE GENOMIC DNA]</scope>
</reference>
<organism evidence="6 7">
    <name type="scientific">Stegodyphus mimosarum</name>
    <name type="common">African social velvet spider</name>
    <dbReference type="NCBI Taxonomy" id="407821"/>
    <lineage>
        <taxon>Eukaryota</taxon>
        <taxon>Metazoa</taxon>
        <taxon>Ecdysozoa</taxon>
        <taxon>Arthropoda</taxon>
        <taxon>Chelicerata</taxon>
        <taxon>Arachnida</taxon>
        <taxon>Araneae</taxon>
        <taxon>Araneomorphae</taxon>
        <taxon>Entelegynae</taxon>
        <taxon>Eresoidea</taxon>
        <taxon>Eresidae</taxon>
        <taxon>Stegodyphus</taxon>
    </lineage>
</organism>
<keyword evidence="4" id="KW-0238">DNA-binding</keyword>
<dbReference type="GO" id="GO:0030983">
    <property type="term" value="F:mismatched DNA binding"/>
    <property type="evidence" value="ECO:0007669"/>
    <property type="project" value="InterPro"/>
</dbReference>
<dbReference type="OMA" id="NFEEVIC"/>
<dbReference type="SUPFAM" id="SSF52540">
    <property type="entry name" value="P-loop containing nucleoside triphosphate hydrolases"/>
    <property type="match status" value="1"/>
</dbReference>
<dbReference type="Proteomes" id="UP000054359">
    <property type="component" value="Unassembled WGS sequence"/>
</dbReference>
<dbReference type="InterPro" id="IPR000432">
    <property type="entry name" value="DNA_mismatch_repair_MutS_C"/>
</dbReference>
<keyword evidence="2" id="KW-0547">Nucleotide-binding</keyword>
<dbReference type="PROSITE" id="PS00486">
    <property type="entry name" value="DNA_MISMATCH_REPAIR_2"/>
    <property type="match status" value="1"/>
</dbReference>
<dbReference type="InterPro" id="IPR045076">
    <property type="entry name" value="MutS"/>
</dbReference>
<dbReference type="GO" id="GO:0005524">
    <property type="term" value="F:ATP binding"/>
    <property type="evidence" value="ECO:0007669"/>
    <property type="project" value="UniProtKB-KW"/>
</dbReference>
<evidence type="ECO:0000313" key="7">
    <source>
        <dbReference type="Proteomes" id="UP000054359"/>
    </source>
</evidence>
<evidence type="ECO:0000259" key="5">
    <source>
        <dbReference type="PROSITE" id="PS00486"/>
    </source>
</evidence>
<accession>A0A087TRR2</accession>
<dbReference type="GO" id="GO:0140664">
    <property type="term" value="F:ATP-dependent DNA damage sensor activity"/>
    <property type="evidence" value="ECO:0007669"/>
    <property type="project" value="InterPro"/>
</dbReference>
<feature type="domain" description="DNA mismatch repair proteins mutS family" evidence="5">
    <location>
        <begin position="26"/>
        <end position="42"/>
    </location>
</feature>
<dbReference type="GO" id="GO:0006298">
    <property type="term" value="P:mismatch repair"/>
    <property type="evidence" value="ECO:0007669"/>
    <property type="project" value="InterPro"/>
</dbReference>
<comment type="similarity">
    <text evidence="1">Belongs to the DNA mismatch repair MutS family.</text>
</comment>
<dbReference type="OrthoDB" id="6432238at2759"/>
<feature type="non-terminal residue" evidence="6">
    <location>
        <position position="178"/>
    </location>
</feature>
<dbReference type="AlphaFoldDB" id="A0A087TRR2"/>
<dbReference type="InterPro" id="IPR027417">
    <property type="entry name" value="P-loop_NTPase"/>
</dbReference>
<dbReference type="PANTHER" id="PTHR11361">
    <property type="entry name" value="DNA MISMATCH REPAIR PROTEIN MUTS FAMILY MEMBER"/>
    <property type="match status" value="1"/>
</dbReference>
<dbReference type="Pfam" id="PF00488">
    <property type="entry name" value="MutS_V"/>
    <property type="match status" value="1"/>
</dbReference>
<evidence type="ECO:0000313" key="6">
    <source>
        <dbReference type="EMBL" id="KFM67801.1"/>
    </source>
</evidence>
<evidence type="ECO:0000256" key="3">
    <source>
        <dbReference type="ARBA" id="ARBA00022840"/>
    </source>
</evidence>
<dbReference type="EMBL" id="KK116439">
    <property type="protein sequence ID" value="KFM67801.1"/>
    <property type="molecule type" value="Genomic_DNA"/>
</dbReference>
<protein>
    <submittedName>
        <fullName evidence="6">DNA mismatch repair protein Msh6</fullName>
    </submittedName>
</protein>
<evidence type="ECO:0000256" key="1">
    <source>
        <dbReference type="ARBA" id="ARBA00006271"/>
    </source>
</evidence>
<proteinExistence type="inferred from homology"/>
<dbReference type="GO" id="GO:0032301">
    <property type="term" value="C:MutSalpha complex"/>
    <property type="evidence" value="ECO:0007669"/>
    <property type="project" value="TreeGrafter"/>
</dbReference>
<gene>
    <name evidence="6" type="ORF">X975_14984</name>
</gene>
<evidence type="ECO:0000256" key="4">
    <source>
        <dbReference type="ARBA" id="ARBA00023125"/>
    </source>
</evidence>
<dbReference type="Gene3D" id="3.40.50.300">
    <property type="entry name" value="P-loop containing nucleotide triphosphate hydrolases"/>
    <property type="match status" value="1"/>
</dbReference>
<evidence type="ECO:0000256" key="2">
    <source>
        <dbReference type="ARBA" id="ARBA00022741"/>
    </source>
</evidence>
<keyword evidence="3" id="KW-0067">ATP-binding</keyword>
<sequence>MSKGESTFFVEASETSSILHHATLNSFVLVDELGRGTATYDGTAIACAVLDYLANTVGCRTLFSTHYHNLVENFRSHPIVGLGHMAYMVEQDSECPALERVTFLYKFVDGVCPKSYGFNVALLAGISKDIVHSGLLKAQEMEYCSKISKCLRKLLRNKAPEDIAIKLHEKLKILKIIE</sequence>
<dbReference type="PANTHER" id="PTHR11361:SF148">
    <property type="entry name" value="DNA MISMATCH REPAIR PROTEIN MSH6"/>
    <property type="match status" value="1"/>
</dbReference>
<name>A0A087TRR2_STEMI</name>
<keyword evidence="7" id="KW-1185">Reference proteome</keyword>